<protein>
    <submittedName>
        <fullName evidence="1">Uncharacterized protein</fullName>
    </submittedName>
</protein>
<dbReference type="AlphaFoldDB" id="X0RMG4"/>
<evidence type="ECO:0000313" key="1">
    <source>
        <dbReference type="EMBL" id="GAF69958.1"/>
    </source>
</evidence>
<comment type="caution">
    <text evidence="1">The sequence shown here is derived from an EMBL/GenBank/DDBJ whole genome shotgun (WGS) entry which is preliminary data.</text>
</comment>
<gene>
    <name evidence="1" type="ORF">S01H1_07592</name>
</gene>
<proteinExistence type="predicted"/>
<reference evidence="1" key="1">
    <citation type="journal article" date="2014" name="Front. Microbiol.">
        <title>High frequency of phylogenetically diverse reductive dehalogenase-homologous genes in deep subseafloor sedimentary metagenomes.</title>
        <authorList>
            <person name="Kawai M."/>
            <person name="Futagami T."/>
            <person name="Toyoda A."/>
            <person name="Takaki Y."/>
            <person name="Nishi S."/>
            <person name="Hori S."/>
            <person name="Arai W."/>
            <person name="Tsubouchi T."/>
            <person name="Morono Y."/>
            <person name="Uchiyama I."/>
            <person name="Ito T."/>
            <person name="Fujiyama A."/>
            <person name="Inagaki F."/>
            <person name="Takami H."/>
        </authorList>
    </citation>
    <scope>NUCLEOTIDE SEQUENCE</scope>
    <source>
        <strain evidence="1">Expedition CK06-06</strain>
    </source>
</reference>
<sequence length="131" mass="14768">MLNDGHTIKSATKVLREENIKGINGKPISHHILGERYKTFVVAKNRQMVLTTGTIENQTDAIDSWILSETTTGTEQKDSAKRLLESWNAYAKLNGLTESNYNAFSRKLKAKGYINKRGTNGRMFYQGLTTK</sequence>
<dbReference type="EMBL" id="BARS01003907">
    <property type="protein sequence ID" value="GAF69958.1"/>
    <property type="molecule type" value="Genomic_DNA"/>
</dbReference>
<organism evidence="1">
    <name type="scientific">marine sediment metagenome</name>
    <dbReference type="NCBI Taxonomy" id="412755"/>
    <lineage>
        <taxon>unclassified sequences</taxon>
        <taxon>metagenomes</taxon>
        <taxon>ecological metagenomes</taxon>
    </lineage>
</organism>
<name>X0RMG4_9ZZZZ</name>
<accession>X0RMG4</accession>